<sequence length="84" mass="9370">MSYRIFLLPAFLVTLMSFAPAETQAPQGAQTSLGEWARGKLAFTCAFKSEDDDGFDKICIYDCAGWTKEIKVDTYDDCPSSIRD</sequence>
<feature type="signal peptide" evidence="1">
    <location>
        <begin position="1"/>
        <end position="21"/>
    </location>
</feature>
<evidence type="ECO:0000256" key="1">
    <source>
        <dbReference type="SAM" id="SignalP"/>
    </source>
</evidence>
<dbReference type="RefSeq" id="WP_200336993.1">
    <property type="nucleotide sequence ID" value="NZ_CP066786.1"/>
</dbReference>
<protein>
    <submittedName>
        <fullName evidence="2">Uncharacterized protein</fullName>
    </submittedName>
</protein>
<dbReference type="AlphaFoldDB" id="A0A7T7KN01"/>
<feature type="chain" id="PRO_5032421020" evidence="1">
    <location>
        <begin position="22"/>
        <end position="84"/>
    </location>
</feature>
<keyword evidence="1" id="KW-0732">Signal</keyword>
<organism evidence="2 3">
    <name type="scientific">Martelella lutilitoris</name>
    <dbReference type="NCBI Taxonomy" id="2583532"/>
    <lineage>
        <taxon>Bacteria</taxon>
        <taxon>Pseudomonadati</taxon>
        <taxon>Pseudomonadota</taxon>
        <taxon>Alphaproteobacteria</taxon>
        <taxon>Hyphomicrobiales</taxon>
        <taxon>Aurantimonadaceae</taxon>
        <taxon>Martelella</taxon>
    </lineage>
</organism>
<accession>A0A7T7KN01</accession>
<evidence type="ECO:0000313" key="2">
    <source>
        <dbReference type="EMBL" id="QQM31444.1"/>
    </source>
</evidence>
<dbReference type="Proteomes" id="UP000596083">
    <property type="component" value="Chromosome"/>
</dbReference>
<reference evidence="2 3" key="1">
    <citation type="submission" date="2020-12" db="EMBL/GenBank/DDBJ databases">
        <authorList>
            <person name="Zheng R.K."/>
            <person name="Sun C.M."/>
        </authorList>
    </citation>
    <scope>NUCLEOTIDE SEQUENCE [LARGE SCALE GENOMIC DNA]</scope>
    <source>
        <strain evidence="2 3">ZRK001</strain>
    </source>
</reference>
<evidence type="ECO:0000313" key="3">
    <source>
        <dbReference type="Proteomes" id="UP000596083"/>
    </source>
</evidence>
<dbReference type="EMBL" id="CP066786">
    <property type="protein sequence ID" value="QQM31444.1"/>
    <property type="molecule type" value="Genomic_DNA"/>
</dbReference>
<name>A0A7T7KN01_9HYPH</name>
<gene>
    <name evidence="2" type="ORF">JET14_04540</name>
</gene>
<proteinExistence type="predicted"/>
<dbReference type="KEGG" id="mlut:JET14_04540"/>